<accession>C4ZEL4</accession>
<keyword evidence="4" id="KW-0479">Metal-binding</keyword>
<dbReference type="GO" id="GO:0003824">
    <property type="term" value="F:catalytic activity"/>
    <property type="evidence" value="ECO:0007669"/>
    <property type="project" value="InterPro"/>
</dbReference>
<dbReference type="SUPFAM" id="SSF102114">
    <property type="entry name" value="Radical SAM enzymes"/>
    <property type="match status" value="1"/>
</dbReference>
<dbReference type="GO" id="GO:0051539">
    <property type="term" value="F:4 iron, 4 sulfur cluster binding"/>
    <property type="evidence" value="ECO:0007669"/>
    <property type="project" value="UniProtKB-KW"/>
</dbReference>
<dbReference type="AlphaFoldDB" id="C4ZEL4"/>
<dbReference type="GO" id="GO:0046872">
    <property type="term" value="F:metal ion binding"/>
    <property type="evidence" value="ECO:0007669"/>
    <property type="project" value="UniProtKB-KW"/>
</dbReference>
<comment type="cofactor">
    <cofactor evidence="1">
        <name>[4Fe-4S] cluster</name>
        <dbReference type="ChEBI" id="CHEBI:49883"/>
    </cofactor>
</comment>
<evidence type="ECO:0000256" key="5">
    <source>
        <dbReference type="ARBA" id="ARBA00023004"/>
    </source>
</evidence>
<evidence type="ECO:0000256" key="2">
    <source>
        <dbReference type="ARBA" id="ARBA00022485"/>
    </source>
</evidence>
<evidence type="ECO:0000256" key="4">
    <source>
        <dbReference type="ARBA" id="ARBA00022723"/>
    </source>
</evidence>
<evidence type="ECO:0000256" key="6">
    <source>
        <dbReference type="ARBA" id="ARBA00023014"/>
    </source>
</evidence>
<dbReference type="PaxDb" id="515619-EUBREC_0744"/>
<feature type="domain" description="Radical SAM core" evidence="7">
    <location>
        <begin position="17"/>
        <end position="116"/>
    </location>
</feature>
<dbReference type="KEGG" id="ere:EUBREC_0744"/>
<dbReference type="EMBL" id="CP001107">
    <property type="protein sequence ID" value="ACR74530.1"/>
    <property type="molecule type" value="Genomic_DNA"/>
</dbReference>
<sequence length="266" mass="31195">MNLPENKMSVLKRIGIPIVEHCNLKCKGCLHFCNSNQEEFYYDCEEFERDVMRLSELFDNIEVLILYGGEPLLHPKIIRLLEIVRVYLKKTKIEILTNGLLLPTLDENFYQSIKKYDVCIGWSAYPVGKKINMKIEDTLISEKVVYYKNDVQMFYGIFNPLGNSNSYYQWKRCSGRKCHVLRKGYISVCPAPAVEHIINQSFDKQLDFSTSRLNIYDESIDAEKILYFLEQSHDVCKYCTSARTFIWERQSKPKLEDWYGKVGGNE</sequence>
<dbReference type="InterPro" id="IPR007197">
    <property type="entry name" value="rSAM"/>
</dbReference>
<dbReference type="InterPro" id="IPR013785">
    <property type="entry name" value="Aldolase_TIM"/>
</dbReference>
<keyword evidence="2" id="KW-0004">4Fe-4S</keyword>
<name>C4ZEL4_AGARV</name>
<dbReference type="CDD" id="cd01335">
    <property type="entry name" value="Radical_SAM"/>
    <property type="match status" value="1"/>
</dbReference>
<dbReference type="PANTHER" id="PTHR43787">
    <property type="entry name" value="FEMO COFACTOR BIOSYNTHESIS PROTEIN NIFB-RELATED"/>
    <property type="match status" value="1"/>
</dbReference>
<proteinExistence type="predicted"/>
<keyword evidence="5" id="KW-0408">Iron</keyword>
<evidence type="ECO:0000259" key="7">
    <source>
        <dbReference type="Pfam" id="PF04055"/>
    </source>
</evidence>
<dbReference type="STRING" id="515619.EUBREC_0744"/>
<keyword evidence="6" id="KW-0411">Iron-sulfur</keyword>
<dbReference type="Gene3D" id="3.20.20.70">
    <property type="entry name" value="Aldolase class I"/>
    <property type="match status" value="1"/>
</dbReference>
<gene>
    <name evidence="8" type="ordered locus">EUBREC_0744</name>
</gene>
<dbReference type="Pfam" id="PF04055">
    <property type="entry name" value="Radical_SAM"/>
    <property type="match status" value="1"/>
</dbReference>
<evidence type="ECO:0000313" key="9">
    <source>
        <dbReference type="Proteomes" id="UP000001477"/>
    </source>
</evidence>
<organism evidence="8 9">
    <name type="scientific">Agathobacter rectalis (strain ATCC 33656 / DSM 3377 / JCM 17463 / KCTC 5835 / VPI 0990)</name>
    <name type="common">Eubacterium rectale</name>
    <dbReference type="NCBI Taxonomy" id="515619"/>
    <lineage>
        <taxon>Bacteria</taxon>
        <taxon>Bacillati</taxon>
        <taxon>Bacillota</taxon>
        <taxon>Clostridia</taxon>
        <taxon>Lachnospirales</taxon>
        <taxon>Lachnospiraceae</taxon>
        <taxon>Agathobacter</taxon>
    </lineage>
</organism>
<reference evidence="8 9" key="1">
    <citation type="journal article" date="2009" name="Proc. Natl. Acad. Sci. U.S.A.">
        <title>Characterizing a model human gut microbiota composed of members of its two dominant bacterial phyla.</title>
        <authorList>
            <person name="Mahowald M.A."/>
            <person name="Rey F.E."/>
            <person name="Seedorf H."/>
            <person name="Turnbaugh P.J."/>
            <person name="Fulton R.S."/>
            <person name="Wollam A."/>
            <person name="Shah N."/>
            <person name="Wang C."/>
            <person name="Magrini V."/>
            <person name="Wilson R.K."/>
            <person name="Cantarel B.L."/>
            <person name="Coutinho P.M."/>
            <person name="Henrissat B."/>
            <person name="Crock L.W."/>
            <person name="Russell A."/>
            <person name="Verberkmoes N.C."/>
            <person name="Hettich R.L."/>
            <person name="Gordon J.I."/>
        </authorList>
    </citation>
    <scope>NUCLEOTIDE SEQUENCE [LARGE SCALE GENOMIC DNA]</scope>
    <source>
        <strain evidence="9">ATCC 33656 / DSM 3377 / JCM 17463 / KCTC 5835 / LMG 30912 / VPI 0990</strain>
    </source>
</reference>
<evidence type="ECO:0000313" key="8">
    <source>
        <dbReference type="EMBL" id="ACR74530.1"/>
    </source>
</evidence>
<dbReference type="HOGENOM" id="CLU_064245_0_0_9"/>
<keyword evidence="3" id="KW-0949">S-adenosyl-L-methionine</keyword>
<protein>
    <recommendedName>
        <fullName evidence="7">Radical SAM core domain-containing protein</fullName>
    </recommendedName>
</protein>
<dbReference type="SFLD" id="SFLDS00029">
    <property type="entry name" value="Radical_SAM"/>
    <property type="match status" value="1"/>
</dbReference>
<dbReference type="InterPro" id="IPR058240">
    <property type="entry name" value="rSAM_sf"/>
</dbReference>
<dbReference type="Proteomes" id="UP000001477">
    <property type="component" value="Chromosome"/>
</dbReference>
<evidence type="ECO:0000256" key="3">
    <source>
        <dbReference type="ARBA" id="ARBA00022691"/>
    </source>
</evidence>
<evidence type="ECO:0000256" key="1">
    <source>
        <dbReference type="ARBA" id="ARBA00001966"/>
    </source>
</evidence>